<dbReference type="Ensembl" id="ENSSTUT00000029586.1">
    <property type="protein sequence ID" value="ENSSTUP00000028265.1"/>
    <property type="gene ID" value="ENSSTUG00000012264.1"/>
</dbReference>
<reference evidence="1" key="2">
    <citation type="submission" date="2025-09" db="UniProtKB">
        <authorList>
            <consortium name="Ensembl"/>
        </authorList>
    </citation>
    <scope>IDENTIFICATION</scope>
</reference>
<dbReference type="Proteomes" id="UP000472277">
    <property type="component" value="Chromosome 15"/>
</dbReference>
<sequence>MAFAIPMVGPNRMVIFILLVLTAVSILSQLNPRFGPALSNDTTWYL</sequence>
<evidence type="ECO:0000313" key="2">
    <source>
        <dbReference type="Proteomes" id="UP000472277"/>
    </source>
</evidence>
<name>A0A673Y167_SALTR</name>
<evidence type="ECO:0000313" key="1">
    <source>
        <dbReference type="Ensembl" id="ENSSTUP00000028265.1"/>
    </source>
</evidence>
<dbReference type="GeneTree" id="ENSGT00990000214210"/>
<keyword evidence="2" id="KW-1185">Reference proteome</keyword>
<dbReference type="AlphaFoldDB" id="A0A673Y167"/>
<reference evidence="1" key="1">
    <citation type="submission" date="2025-08" db="UniProtKB">
        <authorList>
            <consortium name="Ensembl"/>
        </authorList>
    </citation>
    <scope>IDENTIFICATION</scope>
</reference>
<organism evidence="1 2">
    <name type="scientific">Salmo trutta</name>
    <name type="common">Brown trout</name>
    <dbReference type="NCBI Taxonomy" id="8032"/>
    <lineage>
        <taxon>Eukaryota</taxon>
        <taxon>Metazoa</taxon>
        <taxon>Chordata</taxon>
        <taxon>Craniata</taxon>
        <taxon>Vertebrata</taxon>
        <taxon>Euteleostomi</taxon>
        <taxon>Actinopterygii</taxon>
        <taxon>Neopterygii</taxon>
        <taxon>Teleostei</taxon>
        <taxon>Protacanthopterygii</taxon>
        <taxon>Salmoniformes</taxon>
        <taxon>Salmonidae</taxon>
        <taxon>Salmoninae</taxon>
        <taxon>Salmo</taxon>
    </lineage>
</organism>
<proteinExistence type="predicted"/>
<protein>
    <submittedName>
        <fullName evidence="1">Uncharacterized protein</fullName>
    </submittedName>
</protein>
<accession>A0A673Y167</accession>
<dbReference type="InParanoid" id="A0A673Y167"/>